<dbReference type="InterPro" id="IPR055834">
    <property type="entry name" value="DUF7411"/>
</dbReference>
<reference evidence="1" key="1">
    <citation type="submission" date="2020-10" db="EMBL/GenBank/DDBJ databases">
        <authorList>
            <person name="Gilroy R."/>
        </authorList>
    </citation>
    <scope>NUCLEOTIDE SEQUENCE</scope>
    <source>
        <strain evidence="1">CHK165-10780</strain>
    </source>
</reference>
<dbReference type="Pfam" id="PF24167">
    <property type="entry name" value="DUF7411"/>
    <property type="match status" value="1"/>
</dbReference>
<comment type="caution">
    <text evidence="1">The sequence shown here is derived from an EMBL/GenBank/DDBJ whole genome shotgun (WGS) entry which is preliminary data.</text>
</comment>
<dbReference type="SUPFAM" id="SSF52402">
    <property type="entry name" value="Adenine nucleotide alpha hydrolases-like"/>
    <property type="match status" value="1"/>
</dbReference>
<reference evidence="1" key="2">
    <citation type="journal article" date="2021" name="PeerJ">
        <title>Extensive microbial diversity within the chicken gut microbiome revealed by metagenomics and culture.</title>
        <authorList>
            <person name="Gilroy R."/>
            <person name="Ravi A."/>
            <person name="Getino M."/>
            <person name="Pursley I."/>
            <person name="Horton D.L."/>
            <person name="Alikhan N.F."/>
            <person name="Baker D."/>
            <person name="Gharbi K."/>
            <person name="Hall N."/>
            <person name="Watson M."/>
            <person name="Adriaenssens E.M."/>
            <person name="Foster-Nyarko E."/>
            <person name="Jarju S."/>
            <person name="Secka A."/>
            <person name="Antonio M."/>
            <person name="Oren A."/>
            <person name="Chaudhuri R.R."/>
            <person name="La Ragione R."/>
            <person name="Hildebrand F."/>
            <person name="Pallen M.J."/>
        </authorList>
    </citation>
    <scope>NUCLEOTIDE SEQUENCE</scope>
    <source>
        <strain evidence="1">CHK165-10780</strain>
    </source>
</reference>
<gene>
    <name evidence="1" type="ORF">IAC85_02090</name>
</gene>
<proteinExistence type="predicted"/>
<evidence type="ECO:0000313" key="1">
    <source>
        <dbReference type="EMBL" id="HIQ64508.1"/>
    </source>
</evidence>
<protein>
    <submittedName>
        <fullName evidence="1">7-cyano-7-deazaguanine synthase</fullName>
    </submittedName>
</protein>
<dbReference type="Gene3D" id="3.40.50.620">
    <property type="entry name" value="HUPs"/>
    <property type="match status" value="1"/>
</dbReference>
<dbReference type="Proteomes" id="UP000886725">
    <property type="component" value="Unassembled WGS sequence"/>
</dbReference>
<dbReference type="AlphaFoldDB" id="A0A9D0YYY2"/>
<dbReference type="EMBL" id="DVFU01000042">
    <property type="protein sequence ID" value="HIQ64508.1"/>
    <property type="molecule type" value="Genomic_DNA"/>
</dbReference>
<evidence type="ECO:0000313" key="2">
    <source>
        <dbReference type="Proteomes" id="UP000886725"/>
    </source>
</evidence>
<sequence length="255" mass="29417">MEKVLLFFSGGNDSTLSACKLASRGYDVHLITFDNGCEEGIENVRNRATILERLFENSTVGKVRNLGVFQSVSEFMALRHESANMPFSKIVSCYGDFNQNQLNCLNCRSAMYVVGVVVATELGISHIAEGARKTQLFALEQEELLEGYRNLLNQYDIDLLLPVYDYESDYEVENELNQYSTHFYDSLYDETTSYEAKCWLGTPMDGPLTKEEINGYSKFYQEVLRPVMRKRIEMYPTYPIQEQLDHPVYTKIKFR</sequence>
<dbReference type="InterPro" id="IPR014729">
    <property type="entry name" value="Rossmann-like_a/b/a_fold"/>
</dbReference>
<organism evidence="1 2">
    <name type="scientific">Candidatus Faecenecus gallistercoris</name>
    <dbReference type="NCBI Taxonomy" id="2840793"/>
    <lineage>
        <taxon>Bacteria</taxon>
        <taxon>Bacillati</taxon>
        <taxon>Bacillota</taxon>
        <taxon>Bacillota incertae sedis</taxon>
        <taxon>Candidatus Faecenecus</taxon>
    </lineage>
</organism>
<name>A0A9D0YYY2_9FIRM</name>
<accession>A0A9D0YYY2</accession>